<proteinExistence type="predicted"/>
<protein>
    <submittedName>
        <fullName evidence="1">Acetophenone carboxylase</fullName>
    </submittedName>
</protein>
<sequence>MSDRRLRVTEYLEIDPETETWHCERCGHAIGPARENYKRGLLLNDRNPREIHPGRFEGEHDFAPDPAWCRIVEYYCPGCAAQVETEYLPPGHPLAYDIEIDVDALLARASEIREGQAR</sequence>
<evidence type="ECO:0000313" key="1">
    <source>
        <dbReference type="EMBL" id="SDC92845.1"/>
    </source>
</evidence>
<dbReference type="Pfam" id="PF08882">
    <property type="entry name" value="Acetone_carb_G"/>
    <property type="match status" value="1"/>
</dbReference>
<dbReference type="InterPro" id="IPR016750">
    <property type="entry name" value="Aceto_COase_bsu/gsu"/>
</dbReference>
<dbReference type="EMBL" id="FMZE01000004">
    <property type="protein sequence ID" value="SDC92845.1"/>
    <property type="molecule type" value="Genomic_DNA"/>
</dbReference>
<dbReference type="Proteomes" id="UP000199494">
    <property type="component" value="Unassembled WGS sequence"/>
</dbReference>
<dbReference type="RefSeq" id="WP_091803717.1">
    <property type="nucleotide sequence ID" value="NZ_CP016353.1"/>
</dbReference>
<dbReference type="STRING" id="530584.SAMN05421630_104490"/>
<dbReference type="AlphaFoldDB" id="A0A222VW87"/>
<accession>A0A222VW87</accession>
<dbReference type="OrthoDB" id="8688459at2"/>
<organism evidence="1 2">
    <name type="scientific">Prauserella marina</name>
    <dbReference type="NCBI Taxonomy" id="530584"/>
    <lineage>
        <taxon>Bacteria</taxon>
        <taxon>Bacillati</taxon>
        <taxon>Actinomycetota</taxon>
        <taxon>Actinomycetes</taxon>
        <taxon>Pseudonocardiales</taxon>
        <taxon>Pseudonocardiaceae</taxon>
        <taxon>Prauserella</taxon>
    </lineage>
</organism>
<keyword evidence="2" id="KW-1185">Reference proteome</keyword>
<dbReference type="KEGG" id="pmad:BAY61_27245"/>
<name>A0A222VW87_9PSEU</name>
<reference evidence="1 2" key="1">
    <citation type="submission" date="2016-10" db="EMBL/GenBank/DDBJ databases">
        <authorList>
            <person name="de Groot N.N."/>
        </authorList>
    </citation>
    <scope>NUCLEOTIDE SEQUENCE [LARGE SCALE GENOMIC DNA]</scope>
    <source>
        <strain evidence="1 2">CGMCC 4.5506</strain>
    </source>
</reference>
<evidence type="ECO:0000313" key="2">
    <source>
        <dbReference type="Proteomes" id="UP000199494"/>
    </source>
</evidence>
<gene>
    <name evidence="1" type="ORF">SAMN05421630_104490</name>
</gene>